<dbReference type="OrthoDB" id="443318at2759"/>
<comment type="similarity">
    <text evidence="1 7">Belongs to the peptidase S10 family.</text>
</comment>
<organism evidence="8 9">
    <name type="scientific">Papilio xuthus</name>
    <name type="common">Asian swallowtail butterfly</name>
    <dbReference type="NCBI Taxonomy" id="66420"/>
    <lineage>
        <taxon>Eukaryota</taxon>
        <taxon>Metazoa</taxon>
        <taxon>Ecdysozoa</taxon>
        <taxon>Arthropoda</taxon>
        <taxon>Hexapoda</taxon>
        <taxon>Insecta</taxon>
        <taxon>Pterygota</taxon>
        <taxon>Neoptera</taxon>
        <taxon>Endopterygota</taxon>
        <taxon>Lepidoptera</taxon>
        <taxon>Glossata</taxon>
        <taxon>Ditrysia</taxon>
        <taxon>Papilionoidea</taxon>
        <taxon>Papilionidae</taxon>
        <taxon>Papilioninae</taxon>
        <taxon>Papilio</taxon>
    </lineage>
</organism>
<dbReference type="InterPro" id="IPR033124">
    <property type="entry name" value="Ser_caboxypep_his_AS"/>
</dbReference>
<feature type="chain" id="PRO_5044514059" description="Carboxypeptidase" evidence="7">
    <location>
        <begin position="22"/>
        <end position="465"/>
    </location>
</feature>
<evidence type="ECO:0000256" key="2">
    <source>
        <dbReference type="ARBA" id="ARBA00022645"/>
    </source>
</evidence>
<dbReference type="Gene3D" id="3.40.50.1820">
    <property type="entry name" value="alpha/beta hydrolase"/>
    <property type="match status" value="1"/>
</dbReference>
<dbReference type="KEGG" id="pxu:106117696"/>
<keyword evidence="4 7" id="KW-0732">Signal</keyword>
<dbReference type="Proteomes" id="UP000694872">
    <property type="component" value="Unplaced"/>
</dbReference>
<evidence type="ECO:0000313" key="10">
    <source>
        <dbReference type="RefSeq" id="XP_013167554.1"/>
    </source>
</evidence>
<dbReference type="GO" id="GO:0006508">
    <property type="term" value="P:proteolysis"/>
    <property type="evidence" value="ECO:0007669"/>
    <property type="project" value="UniProtKB-KW"/>
</dbReference>
<accession>A0A194Q6A2</accession>
<dbReference type="FunFam" id="3.40.50.1820:FF:000096">
    <property type="entry name" value="Carboxypeptidase vitellogenic-like"/>
    <property type="match status" value="1"/>
</dbReference>
<dbReference type="PANTHER" id="PTHR11802:SF472">
    <property type="entry name" value="SERINE CARBOXYPEPTIDASE CPVL-RELATED"/>
    <property type="match status" value="1"/>
</dbReference>
<reference evidence="8 9" key="1">
    <citation type="journal article" date="2015" name="Nat. Commun.">
        <title>Outbred genome sequencing and CRISPR/Cas9 gene editing in butterflies.</title>
        <authorList>
            <person name="Li X."/>
            <person name="Fan D."/>
            <person name="Zhang W."/>
            <person name="Liu G."/>
            <person name="Zhang L."/>
            <person name="Zhao L."/>
            <person name="Fang X."/>
            <person name="Chen L."/>
            <person name="Dong Y."/>
            <person name="Chen Y."/>
            <person name="Ding Y."/>
            <person name="Zhao R."/>
            <person name="Feng M."/>
            <person name="Zhu Y."/>
            <person name="Feng Y."/>
            <person name="Jiang X."/>
            <person name="Zhu D."/>
            <person name="Xiang H."/>
            <person name="Feng X."/>
            <person name="Li S."/>
            <person name="Wang J."/>
            <person name="Zhang G."/>
            <person name="Kronforst M.R."/>
            <person name="Wang W."/>
        </authorList>
    </citation>
    <scope>NUCLEOTIDE SEQUENCE [LARGE SCALE GENOMIC DNA]</scope>
    <source>
        <strain evidence="8">Ya'a_city_454_Px</strain>
        <tissue evidence="8">Whole body</tissue>
    </source>
</reference>
<dbReference type="InterPro" id="IPR018202">
    <property type="entry name" value="Ser_caboxypep_ser_AS"/>
</dbReference>
<sequence>MITKLNLLIFTTLISLRTCTIFPYVYPRLKLEAKTPDVAGDALFLTPHLEDGNISLAQNLSRVPFTEKLGFKSYSGFFTVNKTFRSNLYFWYFPPFSKTEESPVVLWLQGGPGASSLFGLFTEIGPLVAKSGGFGLRRYHWALHYHLLFIDNPVGTGFSFTEQKTGYCKNEECIAENLFKALQQFFVLFPNLKSNELYIAGESYAGKYTVSLAMYIHRKNSETNDVQVNLQGLALGNAYCDPVNQMDYGNYLYQHGLLDNDQRKVFLHVQNKIAEKIKQKNWAQADLLMDKLMDGGLTNTSFFKMYTGFNYFYNFMKTEDDEEISIFSKLIHNDKVRRMIHVGGRPFNSGEEVQMYLAYDLLKSVAPTIEQLLLNYRIMFYNGQLDIIVAYPLTVSFLRKLKYPSAFEYKHGSRLIWFVDEEIAGYVKKAGNLVEVLVRNAGHMVPHDQPKWALNMIMRFIQGTF</sequence>
<keyword evidence="9" id="KW-1185">Reference proteome</keyword>
<dbReference type="GO" id="GO:0004185">
    <property type="term" value="F:serine-type carboxypeptidase activity"/>
    <property type="evidence" value="ECO:0007669"/>
    <property type="project" value="UniProtKB-UniRule"/>
</dbReference>
<evidence type="ECO:0000256" key="6">
    <source>
        <dbReference type="ARBA" id="ARBA00023180"/>
    </source>
</evidence>
<dbReference type="GeneID" id="106117696"/>
<reference evidence="10" key="2">
    <citation type="submission" date="2025-04" db="UniProtKB">
        <authorList>
            <consortium name="RefSeq"/>
        </authorList>
    </citation>
    <scope>IDENTIFICATION</scope>
</reference>
<dbReference type="InterPro" id="IPR029058">
    <property type="entry name" value="AB_hydrolase_fold"/>
</dbReference>
<evidence type="ECO:0000256" key="5">
    <source>
        <dbReference type="ARBA" id="ARBA00022801"/>
    </source>
</evidence>
<evidence type="ECO:0000256" key="1">
    <source>
        <dbReference type="ARBA" id="ARBA00009431"/>
    </source>
</evidence>
<dbReference type="InterPro" id="IPR001563">
    <property type="entry name" value="Peptidase_S10"/>
</dbReference>
<keyword evidence="3 7" id="KW-0645">Protease</keyword>
<gene>
    <name evidence="10" type="primary">LOC106117696</name>
    <name evidence="8" type="ORF">RR46_10258</name>
</gene>
<keyword evidence="6" id="KW-0325">Glycoprotein</keyword>
<evidence type="ECO:0000256" key="3">
    <source>
        <dbReference type="ARBA" id="ARBA00022670"/>
    </source>
</evidence>
<dbReference type="SUPFAM" id="SSF53474">
    <property type="entry name" value="alpha/beta-Hydrolases"/>
    <property type="match status" value="1"/>
</dbReference>
<keyword evidence="5 7" id="KW-0378">Hydrolase</keyword>
<protein>
    <recommendedName>
        <fullName evidence="7">Carboxypeptidase</fullName>
        <ecNumber evidence="7">3.4.16.-</ecNumber>
    </recommendedName>
</protein>
<dbReference type="EMBL" id="KQ459582">
    <property type="protein sequence ID" value="KPI98940.1"/>
    <property type="molecule type" value="Genomic_DNA"/>
</dbReference>
<dbReference type="STRING" id="66420.A0A194Q6A2"/>
<dbReference type="AlphaFoldDB" id="A0A194Q6A2"/>
<evidence type="ECO:0000313" key="8">
    <source>
        <dbReference type="EMBL" id="KPI98940.1"/>
    </source>
</evidence>
<dbReference type="PRINTS" id="PR00724">
    <property type="entry name" value="CRBOXYPTASEC"/>
</dbReference>
<dbReference type="RefSeq" id="XP_013167554.1">
    <property type="nucleotide sequence ID" value="XM_013312100.1"/>
</dbReference>
<dbReference type="PROSITE" id="PS00560">
    <property type="entry name" value="CARBOXYPEPT_SER_HIS"/>
    <property type="match status" value="1"/>
</dbReference>
<evidence type="ECO:0000313" key="9">
    <source>
        <dbReference type="Proteomes" id="UP000053268"/>
    </source>
</evidence>
<keyword evidence="2 7" id="KW-0121">Carboxypeptidase</keyword>
<dbReference type="Pfam" id="PF00450">
    <property type="entry name" value="Peptidase_S10"/>
    <property type="match status" value="1"/>
</dbReference>
<dbReference type="Proteomes" id="UP000053268">
    <property type="component" value="Unassembled WGS sequence"/>
</dbReference>
<proteinExistence type="inferred from homology"/>
<name>A0A194Q6A2_PAPXU</name>
<evidence type="ECO:0000256" key="4">
    <source>
        <dbReference type="ARBA" id="ARBA00022729"/>
    </source>
</evidence>
<feature type="signal peptide" evidence="7">
    <location>
        <begin position="1"/>
        <end position="21"/>
    </location>
</feature>
<dbReference type="PROSITE" id="PS00131">
    <property type="entry name" value="CARBOXYPEPT_SER_SER"/>
    <property type="match status" value="1"/>
</dbReference>
<dbReference type="PANTHER" id="PTHR11802">
    <property type="entry name" value="SERINE PROTEASE FAMILY S10 SERINE CARBOXYPEPTIDASE"/>
    <property type="match status" value="1"/>
</dbReference>
<evidence type="ECO:0000256" key="7">
    <source>
        <dbReference type="RuleBase" id="RU361156"/>
    </source>
</evidence>
<dbReference type="EC" id="3.4.16.-" evidence="7"/>